<organism evidence="2 4">
    <name type="scientific">Klebsiella pneumoniae</name>
    <dbReference type="NCBI Taxonomy" id="573"/>
    <lineage>
        <taxon>Bacteria</taxon>
        <taxon>Pseudomonadati</taxon>
        <taxon>Pseudomonadota</taxon>
        <taxon>Gammaproteobacteria</taxon>
        <taxon>Enterobacterales</taxon>
        <taxon>Enterobacteriaceae</taxon>
        <taxon>Klebsiella/Raoultella group</taxon>
        <taxon>Klebsiella</taxon>
        <taxon>Klebsiella pneumoniae complex</taxon>
    </lineage>
</organism>
<keyword evidence="1" id="KW-1133">Transmembrane helix</keyword>
<sequence length="61" mass="6462">MILMILAPLVGVLGAILLSFGAWVIYPPAGYITGGILCLLWSWLVSRSLSGNWKIESGEGG</sequence>
<protein>
    <submittedName>
        <fullName evidence="2">Uncharacterized protein</fullName>
    </submittedName>
</protein>
<dbReference type="Proteomes" id="UP000254387">
    <property type="component" value="Unassembled WGS sequence"/>
</dbReference>
<dbReference type="EMBL" id="UGMN01000004">
    <property type="protein sequence ID" value="STV04681.1"/>
    <property type="molecule type" value="Genomic_DNA"/>
</dbReference>
<dbReference type="RefSeq" id="WP_021313630.1">
    <property type="nucleotide sequence ID" value="NZ_BAABZZ010000002.1"/>
</dbReference>
<feature type="transmembrane region" description="Helical" evidence="1">
    <location>
        <begin position="31"/>
        <end position="49"/>
    </location>
</feature>
<dbReference type="Proteomes" id="UP000254103">
    <property type="component" value="Unassembled WGS sequence"/>
</dbReference>
<dbReference type="EMBL" id="UGLJ01000002">
    <property type="protein sequence ID" value="STT94676.1"/>
    <property type="molecule type" value="Genomic_DNA"/>
</dbReference>
<evidence type="ECO:0000313" key="5">
    <source>
        <dbReference type="Proteomes" id="UP000254387"/>
    </source>
</evidence>
<accession>A0A230T8S9</accession>
<evidence type="ECO:0000313" key="2">
    <source>
        <dbReference type="EMBL" id="STT94676.1"/>
    </source>
</evidence>
<gene>
    <name evidence="2" type="ORF">NCTC5052_03117</name>
    <name evidence="3" type="ORF">NCTC5053_01772</name>
</gene>
<keyword evidence="1" id="KW-0472">Membrane</keyword>
<evidence type="ECO:0000256" key="1">
    <source>
        <dbReference type="SAM" id="Phobius"/>
    </source>
</evidence>
<proteinExistence type="predicted"/>
<reference evidence="4 5" key="1">
    <citation type="submission" date="2018-06" db="EMBL/GenBank/DDBJ databases">
        <authorList>
            <consortium name="Pathogen Informatics"/>
            <person name="Doyle S."/>
        </authorList>
    </citation>
    <scope>NUCLEOTIDE SEQUENCE [LARGE SCALE GENOMIC DNA]</scope>
    <source>
        <strain evidence="2 4">NCTC5052</strain>
        <strain evidence="3 5">NCTC5053</strain>
    </source>
</reference>
<evidence type="ECO:0000313" key="3">
    <source>
        <dbReference type="EMBL" id="STV04681.1"/>
    </source>
</evidence>
<name>A0A230T8S9_KLEPN</name>
<evidence type="ECO:0000313" key="4">
    <source>
        <dbReference type="Proteomes" id="UP000254103"/>
    </source>
</evidence>
<keyword evidence="1" id="KW-0812">Transmembrane</keyword>
<dbReference type="AlphaFoldDB" id="A0A230T8S9"/>